<dbReference type="Proteomes" id="UP000316080">
    <property type="component" value="Unassembled WGS sequence"/>
</dbReference>
<reference evidence="3 5" key="1">
    <citation type="journal article" date="2019" name="Nat. Microbiol.">
        <title>Expanding anaerobic alkane metabolism in the domain of Archaea.</title>
        <authorList>
            <person name="Wang Y."/>
            <person name="Wegener G."/>
            <person name="Hou J."/>
            <person name="Wang F."/>
            <person name="Xiao X."/>
        </authorList>
    </citation>
    <scope>NUCLEOTIDE SEQUENCE [LARGE SCALE GENOMIC DNA]</scope>
    <source>
        <strain evidence="3">WYZ-LMO11</strain>
    </source>
</reference>
<sequence length="316" mass="35405">MVVLITGGAGFIGSKLAEELIKRGKIVRILDNLSSGDLSNINHLIKTGAVEFIKGDIRDKDIIKKSSNDCDLIYHLAAQSSVPFSMENPDIDMEVNIKGTLNVLMIAKEIGAKVVFTSSSTVYGIAKKIPTHEDVELNPYSFYGLSKMTAEYYCKLYSQHFNLPTVILRLYNVYGPRNNKGLIFDIYRKLMINPRRLEILGSGMQTKDYVYIDDVVEALLLAPELSKCKGDAYNIASGESYSVLDIAKFMIEILNLKDVEIVIRGGKSWIGDVEFTKPDVSKAERELGWKAKTEIKEGLLKTIKWLEEKLGRIPNL</sequence>
<evidence type="ECO:0000313" key="5">
    <source>
        <dbReference type="Proteomes" id="UP000317265"/>
    </source>
</evidence>
<dbReference type="AlphaFoldDB" id="A0A523BAB6"/>
<dbReference type="Proteomes" id="UP000317265">
    <property type="component" value="Unassembled WGS sequence"/>
</dbReference>
<gene>
    <name evidence="3" type="ORF">DSO09_05895</name>
    <name evidence="2" type="ORF">EF809_05205</name>
</gene>
<dbReference type="SUPFAM" id="SSF51735">
    <property type="entry name" value="NAD(P)-binding Rossmann-fold domains"/>
    <property type="match status" value="1"/>
</dbReference>
<evidence type="ECO:0000313" key="4">
    <source>
        <dbReference type="Proteomes" id="UP000316080"/>
    </source>
</evidence>
<comment type="caution">
    <text evidence="3">The sequence shown here is derived from an EMBL/GenBank/DDBJ whole genome shotgun (WGS) entry which is preliminary data.</text>
</comment>
<evidence type="ECO:0000313" key="3">
    <source>
        <dbReference type="EMBL" id="TDA37875.1"/>
    </source>
</evidence>
<dbReference type="EMBL" id="RXIH01000043">
    <property type="protein sequence ID" value="RZN55485.1"/>
    <property type="molecule type" value="Genomic_DNA"/>
</dbReference>
<dbReference type="InterPro" id="IPR016040">
    <property type="entry name" value="NAD(P)-bd_dom"/>
</dbReference>
<feature type="domain" description="NAD(P)-binding" evidence="1">
    <location>
        <begin position="4"/>
        <end position="299"/>
    </location>
</feature>
<proteinExistence type="predicted"/>
<reference evidence="2 4" key="2">
    <citation type="journal article" date="2019" name="Nat. Microbiol.">
        <title>Wide diversity of methane and short-chain alkane metabolisms in uncultured archaea.</title>
        <authorList>
            <person name="Borrel G."/>
            <person name="Adam P.S."/>
            <person name="McKay L.J."/>
            <person name="Chen L.X."/>
            <person name="Sierra-Garcia I.N."/>
            <person name="Sieber C.M."/>
            <person name="Letourneur Q."/>
            <person name="Ghozlane A."/>
            <person name="Andersen G.L."/>
            <person name="Li W.J."/>
            <person name="Hallam S.J."/>
            <person name="Muyzer G."/>
            <person name="de Oliveira V.M."/>
            <person name="Inskeep W.P."/>
            <person name="Banfield J.F."/>
            <person name="Gribaldo S."/>
        </authorList>
    </citation>
    <scope>NUCLEOTIDE SEQUENCE [LARGE SCALE GENOMIC DNA]</scope>
    <source>
        <strain evidence="2">Verst-YHS</strain>
    </source>
</reference>
<dbReference type="Gene3D" id="3.40.50.720">
    <property type="entry name" value="NAD(P)-binding Rossmann-like Domain"/>
    <property type="match status" value="1"/>
</dbReference>
<accession>A0A523BAB6</accession>
<evidence type="ECO:0000313" key="2">
    <source>
        <dbReference type="EMBL" id="RZN55485.1"/>
    </source>
</evidence>
<evidence type="ECO:0000259" key="1">
    <source>
        <dbReference type="Pfam" id="PF16363"/>
    </source>
</evidence>
<name>A0A523BAB6_9CREN</name>
<organism evidence="3 5">
    <name type="scientific">Thermoproteota archaeon</name>
    <dbReference type="NCBI Taxonomy" id="2056631"/>
    <lineage>
        <taxon>Archaea</taxon>
        <taxon>Thermoproteota</taxon>
    </lineage>
</organism>
<dbReference type="EMBL" id="QNVI01000062">
    <property type="protein sequence ID" value="TDA37875.1"/>
    <property type="molecule type" value="Genomic_DNA"/>
</dbReference>
<dbReference type="InterPro" id="IPR036291">
    <property type="entry name" value="NAD(P)-bd_dom_sf"/>
</dbReference>
<dbReference type="Pfam" id="PF16363">
    <property type="entry name" value="GDP_Man_Dehyd"/>
    <property type="match status" value="1"/>
</dbReference>
<protein>
    <submittedName>
        <fullName evidence="2">NAD-dependent epimerase/dehydratase family protein</fullName>
    </submittedName>
    <submittedName>
        <fullName evidence="3">UDP-glucose 4-epimerase</fullName>
    </submittedName>
</protein>
<dbReference type="PRINTS" id="PR01713">
    <property type="entry name" value="NUCEPIMERASE"/>
</dbReference>
<dbReference type="PANTHER" id="PTHR43000">
    <property type="entry name" value="DTDP-D-GLUCOSE 4,6-DEHYDRATASE-RELATED"/>
    <property type="match status" value="1"/>
</dbReference>